<evidence type="ECO:0000313" key="5">
    <source>
        <dbReference type="Proteomes" id="UP000585050"/>
    </source>
</evidence>
<reference evidence="4 5" key="1">
    <citation type="submission" date="2020-04" db="EMBL/GenBank/DDBJ databases">
        <title>Flammeovirga sp. SR4, a novel species isolated from seawater.</title>
        <authorList>
            <person name="Wang X."/>
        </authorList>
    </citation>
    <scope>NUCLEOTIDE SEQUENCE [LARGE SCALE GENOMIC DNA]</scope>
    <source>
        <strain evidence="4 5">SR4</strain>
    </source>
</reference>
<sequence length="491" mass="55656">MTIQELQEKYQFNKETPIVIGDRCKVYFGKLNNEDEVIIISDLSPRIIKEEPVDSYEVGATLSFDEDKVPDNPDTFVFGSVQYTIRMLENYTSNVIDVVHKIIEEIDENNLRALEIQLLHELRLPELDRTQKLLDIKNLYKQGLYDETFKAIAYDYADDILLDGDMLYLLGDMCEKGMGTFQNKEQALQFFTRAAEVGVTNAGKRAEMIQQELDDLKVTAAKEESQPEESASEKINPTDTSRLKRKSGGPVNRKRGLSKKNKIRYSIIGSFSFILGAIFSSFVILAIGGDNSSQEPIATENVTNENKDEVTVNPSDAIFESIESDVLKNMRDLQNFGVAQKKLNDAIKLIDQGQEVNTFTPGQTKRLDQLKGYIMGQISDMKDNEKGNFTIKYIPKSTESVVAIANRYKIPEKNVIDQKGKSIPIDYTFKDGEEVKLRIPSYFFNHKILPGESIGTIANKYDIQTEDIKKLSELSSDVLQPGQTLRVYIRQ</sequence>
<feature type="transmembrane region" description="Helical" evidence="2">
    <location>
        <begin position="263"/>
        <end position="287"/>
    </location>
</feature>
<keyword evidence="2" id="KW-1133">Transmembrane helix</keyword>
<gene>
    <name evidence="4" type="ORF">HGP29_15625</name>
</gene>
<evidence type="ECO:0000256" key="1">
    <source>
        <dbReference type="SAM" id="MobiDB-lite"/>
    </source>
</evidence>
<feature type="domain" description="LysM" evidence="3">
    <location>
        <begin position="444"/>
        <end position="487"/>
    </location>
</feature>
<dbReference type="InterPro" id="IPR006597">
    <property type="entry name" value="Sel1-like"/>
</dbReference>
<protein>
    <submittedName>
        <fullName evidence="4">LysM peptidoglycan-binding domain-containing protein</fullName>
    </submittedName>
</protein>
<feature type="compositionally biased region" description="Basic residues" evidence="1">
    <location>
        <begin position="243"/>
        <end position="255"/>
    </location>
</feature>
<dbReference type="InterPro" id="IPR036779">
    <property type="entry name" value="LysM_dom_sf"/>
</dbReference>
<evidence type="ECO:0000259" key="3">
    <source>
        <dbReference type="PROSITE" id="PS51782"/>
    </source>
</evidence>
<dbReference type="SUPFAM" id="SSF81901">
    <property type="entry name" value="HCP-like"/>
    <property type="match status" value="1"/>
</dbReference>
<dbReference type="Pfam" id="PF01476">
    <property type="entry name" value="LysM"/>
    <property type="match status" value="1"/>
</dbReference>
<comment type="caution">
    <text evidence="4">The sequence shown here is derived from an EMBL/GenBank/DDBJ whole genome shotgun (WGS) entry which is preliminary data.</text>
</comment>
<keyword evidence="2" id="KW-0472">Membrane</keyword>
<dbReference type="SMART" id="SM00671">
    <property type="entry name" value="SEL1"/>
    <property type="match status" value="1"/>
</dbReference>
<dbReference type="RefSeq" id="WP_168883353.1">
    <property type="nucleotide sequence ID" value="NZ_JABAIL010000004.1"/>
</dbReference>
<organism evidence="4 5">
    <name type="scientific">Flammeovirga agarivorans</name>
    <dbReference type="NCBI Taxonomy" id="2726742"/>
    <lineage>
        <taxon>Bacteria</taxon>
        <taxon>Pseudomonadati</taxon>
        <taxon>Bacteroidota</taxon>
        <taxon>Cytophagia</taxon>
        <taxon>Cytophagales</taxon>
        <taxon>Flammeovirgaceae</taxon>
        <taxon>Flammeovirga</taxon>
    </lineage>
</organism>
<dbReference type="Gene3D" id="1.25.40.10">
    <property type="entry name" value="Tetratricopeptide repeat domain"/>
    <property type="match status" value="1"/>
</dbReference>
<dbReference type="InterPro" id="IPR018392">
    <property type="entry name" value="LysM"/>
</dbReference>
<proteinExistence type="predicted"/>
<evidence type="ECO:0000256" key="2">
    <source>
        <dbReference type="SAM" id="Phobius"/>
    </source>
</evidence>
<accession>A0A7X8SM08</accession>
<evidence type="ECO:0000313" key="4">
    <source>
        <dbReference type="EMBL" id="NLR92648.1"/>
    </source>
</evidence>
<feature type="region of interest" description="Disordered" evidence="1">
    <location>
        <begin position="220"/>
        <end position="255"/>
    </location>
</feature>
<dbReference type="EMBL" id="JABAIL010000004">
    <property type="protein sequence ID" value="NLR92648.1"/>
    <property type="molecule type" value="Genomic_DNA"/>
</dbReference>
<name>A0A7X8SM08_9BACT</name>
<dbReference type="SMART" id="SM00257">
    <property type="entry name" value="LysM"/>
    <property type="match status" value="2"/>
</dbReference>
<keyword evidence="2" id="KW-0812">Transmembrane</keyword>
<dbReference type="Gene3D" id="3.10.350.10">
    <property type="entry name" value="LysM domain"/>
    <property type="match status" value="1"/>
</dbReference>
<dbReference type="SUPFAM" id="SSF54106">
    <property type="entry name" value="LysM domain"/>
    <property type="match status" value="1"/>
</dbReference>
<dbReference type="AlphaFoldDB" id="A0A7X8SM08"/>
<dbReference type="InterPro" id="IPR011990">
    <property type="entry name" value="TPR-like_helical_dom_sf"/>
</dbReference>
<dbReference type="Proteomes" id="UP000585050">
    <property type="component" value="Unassembled WGS sequence"/>
</dbReference>
<dbReference type="PROSITE" id="PS51782">
    <property type="entry name" value="LYSM"/>
    <property type="match status" value="1"/>
</dbReference>
<keyword evidence="5" id="KW-1185">Reference proteome</keyword>